<dbReference type="AlphaFoldDB" id="A0A8J7UVL9"/>
<gene>
    <name evidence="2" type="ORF">NATSA_01370</name>
</gene>
<dbReference type="GO" id="GO:0008081">
    <property type="term" value="F:phosphoric diester hydrolase activity"/>
    <property type="evidence" value="ECO:0007669"/>
    <property type="project" value="InterPro"/>
</dbReference>
<dbReference type="Gene3D" id="3.20.20.190">
    <property type="entry name" value="Phosphatidylinositol (PI) phosphodiesterase"/>
    <property type="match status" value="1"/>
</dbReference>
<reference evidence="2" key="1">
    <citation type="submission" date="2021-02" db="EMBL/GenBank/DDBJ databases">
        <title>Natronogracilivirga saccharolytica gen. nov. sp. nov. a new anaerobic, haloalkiliphilic carbohydrate-fermenting bacterium from soda lake and proposing of Cyclonatronumiaceae fam. nov. in the phylum Balneolaeota.</title>
        <authorList>
            <person name="Zhilina T.N."/>
            <person name="Sorokin D.Y."/>
            <person name="Zavarzina D.G."/>
            <person name="Toshchakov S.V."/>
            <person name="Kublanov I.V."/>
        </authorList>
    </citation>
    <scope>NUCLEOTIDE SEQUENCE</scope>
    <source>
        <strain evidence="2">Z-1702</strain>
    </source>
</reference>
<dbReference type="InterPro" id="IPR030395">
    <property type="entry name" value="GP_PDE_dom"/>
</dbReference>
<dbReference type="GO" id="GO:0006629">
    <property type="term" value="P:lipid metabolic process"/>
    <property type="evidence" value="ECO:0007669"/>
    <property type="project" value="InterPro"/>
</dbReference>
<dbReference type="PANTHER" id="PTHR46211:SF14">
    <property type="entry name" value="GLYCEROPHOSPHODIESTER PHOSPHODIESTERASE"/>
    <property type="match status" value="1"/>
</dbReference>
<comment type="caution">
    <text evidence="2">The sequence shown here is derived from an EMBL/GenBank/DDBJ whole genome shotgun (WGS) entry which is preliminary data.</text>
</comment>
<protein>
    <recommendedName>
        <fullName evidence="1">GP-PDE domain-containing protein</fullName>
    </recommendedName>
</protein>
<keyword evidence="3" id="KW-1185">Reference proteome</keyword>
<dbReference type="PANTHER" id="PTHR46211">
    <property type="entry name" value="GLYCEROPHOSPHORYL DIESTER PHOSPHODIESTERASE"/>
    <property type="match status" value="1"/>
</dbReference>
<evidence type="ECO:0000313" key="2">
    <source>
        <dbReference type="EMBL" id="MBP3191304.1"/>
    </source>
</evidence>
<sequence length="307" mass="34811">MLLSLIIPLWVSSGCRADTDPLPDDFDLQGHRGAMGLKPENTIPGFLKAMDLGVTTIEFDLAVSRDLKAVISHEPWFRSDICLQPDGSRIRKFRERSYRIFEYDYEKIAQFDCGSLRHPDHPEQKTLSAPKPLMKDAILEMEAHARGQDRQPVRYNIELKTHKAWDESLTPAPDGFAKIVYDELQSLSDSLGNDLMDRVNIQSFDPRPLHAMREIDAGVPIAILTYKRGTVDDHLAYFDGLEPEIYSPNYGLLTPSHVERAHELGMTVLPWTVNTEADMKTMVSMGVDGLITDYPDRFISLYPDFAD</sequence>
<dbReference type="EMBL" id="JAFIDN010000001">
    <property type="protein sequence ID" value="MBP3191304.1"/>
    <property type="molecule type" value="Genomic_DNA"/>
</dbReference>
<dbReference type="Pfam" id="PF03009">
    <property type="entry name" value="GDPD"/>
    <property type="match status" value="1"/>
</dbReference>
<dbReference type="RefSeq" id="WP_210509661.1">
    <property type="nucleotide sequence ID" value="NZ_JAFIDN010000001.1"/>
</dbReference>
<feature type="domain" description="GP-PDE" evidence="1">
    <location>
        <begin position="26"/>
        <end position="302"/>
    </location>
</feature>
<organism evidence="2 3">
    <name type="scientific">Natronogracilivirga saccharolytica</name>
    <dbReference type="NCBI Taxonomy" id="2812953"/>
    <lineage>
        <taxon>Bacteria</taxon>
        <taxon>Pseudomonadati</taxon>
        <taxon>Balneolota</taxon>
        <taxon>Balneolia</taxon>
        <taxon>Balneolales</taxon>
        <taxon>Cyclonatronaceae</taxon>
        <taxon>Natronogracilivirga</taxon>
    </lineage>
</organism>
<dbReference type="PROSITE" id="PS51704">
    <property type="entry name" value="GP_PDE"/>
    <property type="match status" value="1"/>
</dbReference>
<proteinExistence type="predicted"/>
<accession>A0A8J7UVL9</accession>
<dbReference type="Proteomes" id="UP000673975">
    <property type="component" value="Unassembled WGS sequence"/>
</dbReference>
<dbReference type="InterPro" id="IPR017946">
    <property type="entry name" value="PLC-like_Pdiesterase_TIM-brl"/>
</dbReference>
<evidence type="ECO:0000313" key="3">
    <source>
        <dbReference type="Proteomes" id="UP000673975"/>
    </source>
</evidence>
<dbReference type="SUPFAM" id="SSF51695">
    <property type="entry name" value="PLC-like phosphodiesterases"/>
    <property type="match status" value="1"/>
</dbReference>
<name>A0A8J7UVL9_9BACT</name>
<evidence type="ECO:0000259" key="1">
    <source>
        <dbReference type="PROSITE" id="PS51704"/>
    </source>
</evidence>